<protein>
    <submittedName>
        <fullName evidence="1">Uncharacterized protein</fullName>
    </submittedName>
</protein>
<organism evidence="1">
    <name type="scientific">bioreactor metagenome</name>
    <dbReference type="NCBI Taxonomy" id="1076179"/>
    <lineage>
        <taxon>unclassified sequences</taxon>
        <taxon>metagenomes</taxon>
        <taxon>ecological metagenomes</taxon>
    </lineage>
</organism>
<accession>A0A645GQ79</accession>
<sequence length="130" mass="15388">MKVAYHIVNCLLLLLLSSRLFAQQEEQPQKSPSEMASIQADDIQKQLKLNDTQVFYIDSILQHNYTAISVEFEKMKKAGIQSSENYMTVQKIWNQKTEDAFKKVLTEEQFINYLKITRRYKDYKKRMGIK</sequence>
<proteinExistence type="predicted"/>
<dbReference type="AlphaFoldDB" id="A0A645GQ79"/>
<comment type="caution">
    <text evidence="1">The sequence shown here is derived from an EMBL/GenBank/DDBJ whole genome shotgun (WGS) entry which is preliminary data.</text>
</comment>
<gene>
    <name evidence="1" type="ORF">SDC9_173239</name>
</gene>
<name>A0A645GQ79_9ZZZZ</name>
<reference evidence="1" key="1">
    <citation type="submission" date="2019-08" db="EMBL/GenBank/DDBJ databases">
        <authorList>
            <person name="Kucharzyk K."/>
            <person name="Murdoch R.W."/>
            <person name="Higgins S."/>
            <person name="Loffler F."/>
        </authorList>
    </citation>
    <scope>NUCLEOTIDE SEQUENCE</scope>
</reference>
<evidence type="ECO:0000313" key="1">
    <source>
        <dbReference type="EMBL" id="MPN25823.1"/>
    </source>
</evidence>
<dbReference type="EMBL" id="VSSQ01075137">
    <property type="protein sequence ID" value="MPN25823.1"/>
    <property type="molecule type" value="Genomic_DNA"/>
</dbReference>